<dbReference type="OrthoDB" id="2647594at2759"/>
<dbReference type="EMBL" id="CAGKOT010000021">
    <property type="protein sequence ID" value="CAB5365450.1"/>
    <property type="molecule type" value="Genomic_DNA"/>
</dbReference>
<dbReference type="AlphaFoldDB" id="A0A916E7K3"/>
<protein>
    <submittedName>
        <fullName evidence="1">Uncharacterized protein</fullName>
    </submittedName>
</protein>
<accession>A0A916E7K3</accession>
<organism evidence="1 2">
    <name type="scientific">Rhizophagus irregularis</name>
    <dbReference type="NCBI Taxonomy" id="588596"/>
    <lineage>
        <taxon>Eukaryota</taxon>
        <taxon>Fungi</taxon>
        <taxon>Fungi incertae sedis</taxon>
        <taxon>Mucoromycota</taxon>
        <taxon>Glomeromycotina</taxon>
        <taxon>Glomeromycetes</taxon>
        <taxon>Glomerales</taxon>
        <taxon>Glomeraceae</taxon>
        <taxon>Rhizophagus</taxon>
    </lineage>
</organism>
<sequence>MPANSESLSRFASYENRWVAIGDSAVSFDSLSSQGMLTALYSAKLEHYIEDTFRKYITEKRFFYNKEQRWNDEIFGKDDTKVTLRCEVIYALLAILLHIMN</sequence>
<gene>
    <name evidence="1" type="ORF">CHRIB12_LOCUS10431</name>
</gene>
<reference evidence="1" key="1">
    <citation type="submission" date="2020-05" db="EMBL/GenBank/DDBJ databases">
        <authorList>
            <person name="Rincon C."/>
            <person name="Sanders R I."/>
            <person name="Robbins C."/>
            <person name="Chaturvedi A."/>
        </authorList>
    </citation>
    <scope>NUCLEOTIDE SEQUENCE</scope>
    <source>
        <strain evidence="1">CHB12</strain>
    </source>
</reference>
<evidence type="ECO:0000313" key="2">
    <source>
        <dbReference type="Proteomes" id="UP000684084"/>
    </source>
</evidence>
<evidence type="ECO:0000313" key="1">
    <source>
        <dbReference type="EMBL" id="CAB5365450.1"/>
    </source>
</evidence>
<dbReference type="Proteomes" id="UP000684084">
    <property type="component" value="Unassembled WGS sequence"/>
</dbReference>
<name>A0A916E7K3_9GLOM</name>
<comment type="caution">
    <text evidence="1">The sequence shown here is derived from an EMBL/GenBank/DDBJ whole genome shotgun (WGS) entry which is preliminary data.</text>
</comment>
<proteinExistence type="predicted"/>